<dbReference type="EMBL" id="JARO02002177">
    <property type="protein sequence ID" value="KPP73357.1"/>
    <property type="molecule type" value="Genomic_DNA"/>
</dbReference>
<dbReference type="PANTHER" id="PTHR45899">
    <property type="entry name" value="RHO GTPASE ACTIVATING PROTEIN AT 15B, ISOFORM C"/>
    <property type="match status" value="1"/>
</dbReference>
<dbReference type="Proteomes" id="UP000034805">
    <property type="component" value="Unassembled WGS sequence"/>
</dbReference>
<comment type="caution">
    <text evidence="2">The sequence shown here is derived from an EMBL/GenBank/DDBJ whole genome shotgun (WGS) entry which is preliminary data.</text>
</comment>
<name>A0A0P7XDK0_SCLFO</name>
<gene>
    <name evidence="2" type="ORF">Z043_107571</name>
</gene>
<evidence type="ECO:0000313" key="3">
    <source>
        <dbReference type="Proteomes" id="UP000034805"/>
    </source>
</evidence>
<organism evidence="2 3">
    <name type="scientific">Scleropages formosus</name>
    <name type="common">Asian bonytongue</name>
    <name type="synonym">Osteoglossum formosum</name>
    <dbReference type="NCBI Taxonomy" id="113540"/>
    <lineage>
        <taxon>Eukaryota</taxon>
        <taxon>Metazoa</taxon>
        <taxon>Chordata</taxon>
        <taxon>Craniata</taxon>
        <taxon>Vertebrata</taxon>
        <taxon>Euteleostomi</taxon>
        <taxon>Actinopterygii</taxon>
        <taxon>Neopterygii</taxon>
        <taxon>Teleostei</taxon>
        <taxon>Osteoglossocephala</taxon>
        <taxon>Osteoglossomorpha</taxon>
        <taxon>Osteoglossiformes</taxon>
        <taxon>Osteoglossidae</taxon>
        <taxon>Scleropages</taxon>
    </lineage>
</organism>
<dbReference type="PROSITE" id="PS50200">
    <property type="entry name" value="RA"/>
    <property type="match status" value="1"/>
</dbReference>
<dbReference type="PANTHER" id="PTHR45899:SF1">
    <property type="entry name" value="ARF-GAP WITH RHO-GAP DOMAIN, ANK REPEAT AND PH DOMAIN-CONTAINING PROTEIN 2"/>
    <property type="match status" value="1"/>
</dbReference>
<dbReference type="GO" id="GO:0005547">
    <property type="term" value="F:phosphatidylinositol-3,4,5-trisphosphate binding"/>
    <property type="evidence" value="ECO:0007669"/>
    <property type="project" value="TreeGrafter"/>
</dbReference>
<dbReference type="GO" id="GO:0007165">
    <property type="term" value="P:signal transduction"/>
    <property type="evidence" value="ECO:0007669"/>
    <property type="project" value="InterPro"/>
</dbReference>
<protein>
    <recommendedName>
        <fullName evidence="1">Ras-associating domain-containing protein</fullName>
    </recommendedName>
</protein>
<dbReference type="InterPro" id="IPR000159">
    <property type="entry name" value="RA_dom"/>
</dbReference>
<dbReference type="GO" id="GO:0005737">
    <property type="term" value="C:cytoplasm"/>
    <property type="evidence" value="ECO:0007669"/>
    <property type="project" value="TreeGrafter"/>
</dbReference>
<proteinExistence type="predicted"/>
<accession>A0A0P7XDK0</accession>
<dbReference type="AlphaFoldDB" id="A0A0P7XDK0"/>
<dbReference type="GO" id="GO:0005096">
    <property type="term" value="F:GTPase activator activity"/>
    <property type="evidence" value="ECO:0007669"/>
    <property type="project" value="TreeGrafter"/>
</dbReference>
<reference evidence="2 3" key="1">
    <citation type="submission" date="2015-08" db="EMBL/GenBank/DDBJ databases">
        <title>The genome of the Asian arowana (Scleropages formosus).</title>
        <authorList>
            <person name="Tan M.H."/>
            <person name="Gan H.M."/>
            <person name="Croft L.J."/>
            <person name="Austin C.M."/>
        </authorList>
    </citation>
    <scope>NUCLEOTIDE SEQUENCE [LARGE SCALE GENOMIC DNA]</scope>
    <source>
        <strain evidence="2">Aro1</strain>
    </source>
</reference>
<feature type="domain" description="Ras-associating" evidence="1">
    <location>
        <begin position="1"/>
        <end position="36"/>
    </location>
</feature>
<evidence type="ECO:0000259" key="1">
    <source>
        <dbReference type="PROSITE" id="PS50200"/>
    </source>
</evidence>
<evidence type="ECO:0000313" key="2">
    <source>
        <dbReference type="EMBL" id="KPP73357.1"/>
    </source>
</evidence>
<dbReference type="InterPro" id="IPR052227">
    <property type="entry name" value="Arf-Rho-GAP_ANK-PH_domain"/>
</dbReference>
<sequence>MGERPLYPKEKVLEQVLEWSTLEDPSSAFLVVKKFSGAKAANSQQESSTDFGKGEHFKFKDGSSKLLSGNKFQDRYVVLRDEKLLLYKDVKVSSPTSPFVSYFVSCEIWPVKGRNPK</sequence>